<gene>
    <name evidence="2" type="ORF">DACRYDRAFT_21591</name>
</gene>
<feature type="compositionally biased region" description="Low complexity" evidence="1">
    <location>
        <begin position="76"/>
        <end position="86"/>
    </location>
</feature>
<evidence type="ECO:0000313" key="3">
    <source>
        <dbReference type="Proteomes" id="UP000030653"/>
    </source>
</evidence>
<dbReference type="RefSeq" id="XP_040630298.1">
    <property type="nucleotide sequence ID" value="XM_040772455.1"/>
</dbReference>
<proteinExistence type="predicted"/>
<evidence type="ECO:0000256" key="1">
    <source>
        <dbReference type="SAM" id="MobiDB-lite"/>
    </source>
</evidence>
<dbReference type="Proteomes" id="UP000030653">
    <property type="component" value="Unassembled WGS sequence"/>
</dbReference>
<feature type="region of interest" description="Disordered" evidence="1">
    <location>
        <begin position="76"/>
        <end position="143"/>
    </location>
</feature>
<reference evidence="2 3" key="1">
    <citation type="journal article" date="2012" name="Science">
        <title>The Paleozoic origin of enzymatic lignin decomposition reconstructed from 31 fungal genomes.</title>
        <authorList>
            <person name="Floudas D."/>
            <person name="Binder M."/>
            <person name="Riley R."/>
            <person name="Barry K."/>
            <person name="Blanchette R.A."/>
            <person name="Henrissat B."/>
            <person name="Martinez A.T."/>
            <person name="Otillar R."/>
            <person name="Spatafora J.W."/>
            <person name="Yadav J.S."/>
            <person name="Aerts A."/>
            <person name="Benoit I."/>
            <person name="Boyd A."/>
            <person name="Carlson A."/>
            <person name="Copeland A."/>
            <person name="Coutinho P.M."/>
            <person name="de Vries R.P."/>
            <person name="Ferreira P."/>
            <person name="Findley K."/>
            <person name="Foster B."/>
            <person name="Gaskell J."/>
            <person name="Glotzer D."/>
            <person name="Gorecki P."/>
            <person name="Heitman J."/>
            <person name="Hesse C."/>
            <person name="Hori C."/>
            <person name="Igarashi K."/>
            <person name="Jurgens J.A."/>
            <person name="Kallen N."/>
            <person name="Kersten P."/>
            <person name="Kohler A."/>
            <person name="Kuees U."/>
            <person name="Kumar T.K.A."/>
            <person name="Kuo A."/>
            <person name="LaButti K."/>
            <person name="Larrondo L.F."/>
            <person name="Lindquist E."/>
            <person name="Ling A."/>
            <person name="Lombard V."/>
            <person name="Lucas S."/>
            <person name="Lundell T."/>
            <person name="Martin R."/>
            <person name="McLaughlin D.J."/>
            <person name="Morgenstern I."/>
            <person name="Morin E."/>
            <person name="Murat C."/>
            <person name="Nagy L.G."/>
            <person name="Nolan M."/>
            <person name="Ohm R.A."/>
            <person name="Patyshakuliyeva A."/>
            <person name="Rokas A."/>
            <person name="Ruiz-Duenas F.J."/>
            <person name="Sabat G."/>
            <person name="Salamov A."/>
            <person name="Samejima M."/>
            <person name="Schmutz J."/>
            <person name="Slot J.C."/>
            <person name="St John F."/>
            <person name="Stenlid J."/>
            <person name="Sun H."/>
            <person name="Sun S."/>
            <person name="Syed K."/>
            <person name="Tsang A."/>
            <person name="Wiebenga A."/>
            <person name="Young D."/>
            <person name="Pisabarro A."/>
            <person name="Eastwood D.C."/>
            <person name="Martin F."/>
            <person name="Cullen D."/>
            <person name="Grigoriev I.V."/>
            <person name="Hibbett D.S."/>
        </authorList>
    </citation>
    <scope>NUCLEOTIDE SEQUENCE [LARGE SCALE GENOMIC DNA]</scope>
    <source>
        <strain evidence="2 3">DJM-731 SS1</strain>
    </source>
</reference>
<dbReference type="STRING" id="1858805.M5G401"/>
<name>M5G401_DACPD</name>
<dbReference type="AlphaFoldDB" id="M5G401"/>
<evidence type="ECO:0000313" key="2">
    <source>
        <dbReference type="EMBL" id="EJU03404.1"/>
    </source>
</evidence>
<dbReference type="HOGENOM" id="CLU_1806107_0_0_1"/>
<dbReference type="EMBL" id="JH795860">
    <property type="protein sequence ID" value="EJU03404.1"/>
    <property type="molecule type" value="Genomic_DNA"/>
</dbReference>
<protein>
    <submittedName>
        <fullName evidence="2">Uncharacterized protein</fullName>
    </submittedName>
</protein>
<dbReference type="OrthoDB" id="3015170at2759"/>
<organism evidence="2 3">
    <name type="scientific">Dacryopinax primogenitus (strain DJM 731)</name>
    <name type="common">Brown rot fungus</name>
    <dbReference type="NCBI Taxonomy" id="1858805"/>
    <lineage>
        <taxon>Eukaryota</taxon>
        <taxon>Fungi</taxon>
        <taxon>Dikarya</taxon>
        <taxon>Basidiomycota</taxon>
        <taxon>Agaricomycotina</taxon>
        <taxon>Dacrymycetes</taxon>
        <taxon>Dacrymycetales</taxon>
        <taxon>Dacrymycetaceae</taxon>
        <taxon>Dacryopinax</taxon>
    </lineage>
</organism>
<keyword evidence="3" id="KW-1185">Reference proteome</keyword>
<sequence length="143" mass="16345">MSPADYSTTMSTSDFKDLKIKQLRDDGSNWTTWKDIITTAFQRRRLMRHLNGTAKRPCIYVEANGKYFEKLEEAVPATTTTTTSTPTPVPVPTRQQSSDETERAERGLGLELTEAKAKERDEQLDIYDANEATIREDPSEQRR</sequence>
<feature type="compositionally biased region" description="Basic and acidic residues" evidence="1">
    <location>
        <begin position="133"/>
        <end position="143"/>
    </location>
</feature>
<accession>M5G401</accession>
<dbReference type="GeneID" id="63687517"/>
<feature type="compositionally biased region" description="Basic and acidic residues" evidence="1">
    <location>
        <begin position="100"/>
        <end position="123"/>
    </location>
</feature>